<reference evidence="1 2" key="1">
    <citation type="submission" date="2013-01" db="EMBL/GenBank/DDBJ databases">
        <title>The Genome Sequence of Clostridium bolteae 90B8.</title>
        <authorList>
            <consortium name="The Broad Institute Genome Sequencing Platform"/>
            <person name="Earl A."/>
            <person name="Ward D."/>
            <person name="Feldgarden M."/>
            <person name="Gevers D."/>
            <person name="Courvalin P."/>
            <person name="Lambert T."/>
            <person name="Walker B."/>
            <person name="Young S.K."/>
            <person name="Zeng Q."/>
            <person name="Gargeya S."/>
            <person name="Fitzgerald M."/>
            <person name="Haas B."/>
            <person name="Abouelleil A."/>
            <person name="Alvarado L."/>
            <person name="Arachchi H.M."/>
            <person name="Berlin A.M."/>
            <person name="Chapman S.B."/>
            <person name="Dewar J."/>
            <person name="Goldberg J."/>
            <person name="Griggs A."/>
            <person name="Gujja S."/>
            <person name="Hansen M."/>
            <person name="Howarth C."/>
            <person name="Imamovic A."/>
            <person name="Larimer J."/>
            <person name="McCowan C."/>
            <person name="Murphy C."/>
            <person name="Neiman D."/>
            <person name="Pearson M."/>
            <person name="Priest M."/>
            <person name="Roberts A."/>
            <person name="Saif S."/>
            <person name="Shea T."/>
            <person name="Sisk P."/>
            <person name="Sykes S."/>
            <person name="Wortman J."/>
            <person name="Nusbaum C."/>
            <person name="Birren B."/>
        </authorList>
    </citation>
    <scope>NUCLEOTIDE SEQUENCE [LARGE SCALE GENOMIC DNA]</scope>
    <source>
        <strain evidence="1 2">90B8</strain>
    </source>
</reference>
<proteinExistence type="predicted"/>
<accession>R0AEN1</accession>
<dbReference type="HOGENOM" id="CLU_2715209_0_0_9"/>
<sequence length="72" mass="8255">MKCNINNCGGEVVDDEPHYIPLGKDVVLKITDMRCKKCGAAYVGGKYQKLERIQNRELCDKLYEFYEGNLHS</sequence>
<dbReference type="AlphaFoldDB" id="R0AEN1"/>
<dbReference type="Proteomes" id="UP000013041">
    <property type="component" value="Unassembled WGS sequence"/>
</dbReference>
<evidence type="ECO:0000313" key="1">
    <source>
        <dbReference type="EMBL" id="ENZ30592.1"/>
    </source>
</evidence>
<gene>
    <name evidence="1" type="ORF">HMPREF1097_05998</name>
</gene>
<organism evidence="1 2">
    <name type="scientific">Enterocloster bolteae 90B8</name>
    <dbReference type="NCBI Taxonomy" id="997897"/>
    <lineage>
        <taxon>Bacteria</taxon>
        <taxon>Bacillati</taxon>
        <taxon>Bacillota</taxon>
        <taxon>Clostridia</taxon>
        <taxon>Lachnospirales</taxon>
        <taxon>Lachnospiraceae</taxon>
        <taxon>Enterocloster</taxon>
    </lineage>
</organism>
<comment type="caution">
    <text evidence="1">The sequence shown here is derived from an EMBL/GenBank/DDBJ whole genome shotgun (WGS) entry which is preliminary data.</text>
</comment>
<dbReference type="EMBL" id="AGYG01000041">
    <property type="protein sequence ID" value="ENZ30592.1"/>
    <property type="molecule type" value="Genomic_DNA"/>
</dbReference>
<evidence type="ECO:0000313" key="2">
    <source>
        <dbReference type="Proteomes" id="UP000013041"/>
    </source>
</evidence>
<protein>
    <submittedName>
        <fullName evidence="1">Uncharacterized protein</fullName>
    </submittedName>
</protein>
<name>R0AEN1_9FIRM</name>